<keyword evidence="8 14" id="KW-0863">Zinc-finger</keyword>
<sequence>MERTGLTEDEIGRLQSDTWESCGGEDDRKQRVCAVCLSEYARGQEITTLLPICSHDFHKYCIEAWLRRNATCPLCRRRAAVPQRPPPASDVMSLMPHNVFRSLRVN</sequence>
<evidence type="ECO:0000256" key="11">
    <source>
        <dbReference type="ARBA" id="ARBA00022989"/>
    </source>
</evidence>
<keyword evidence="5" id="KW-0808">Transferase</keyword>
<dbReference type="GO" id="GO:0016567">
    <property type="term" value="P:protein ubiquitination"/>
    <property type="evidence" value="ECO:0007669"/>
    <property type="project" value="InterPro"/>
</dbReference>
<reference evidence="16" key="1">
    <citation type="submission" date="2022-07" db="EMBL/GenBank/DDBJ databases">
        <authorList>
            <person name="Macas J."/>
            <person name="Novak P."/>
            <person name="Neumann P."/>
        </authorList>
    </citation>
    <scope>NUCLEOTIDE SEQUENCE</scope>
</reference>
<keyword evidence="11" id="KW-1133">Transmembrane helix</keyword>
<dbReference type="Proteomes" id="UP001152523">
    <property type="component" value="Unassembled WGS sequence"/>
</dbReference>
<dbReference type="AlphaFoldDB" id="A0AAV0CTW2"/>
<evidence type="ECO:0000256" key="8">
    <source>
        <dbReference type="ARBA" id="ARBA00022771"/>
    </source>
</evidence>
<evidence type="ECO:0000256" key="4">
    <source>
        <dbReference type="ARBA" id="ARBA00012483"/>
    </source>
</evidence>
<keyword evidence="6" id="KW-0812">Transmembrane</keyword>
<dbReference type="EMBL" id="CAMAPF010000050">
    <property type="protein sequence ID" value="CAH9085392.1"/>
    <property type="molecule type" value="Genomic_DNA"/>
</dbReference>
<comment type="caution">
    <text evidence="16">The sequence shown here is derived from an EMBL/GenBank/DDBJ whole genome shotgun (WGS) entry which is preliminary data.</text>
</comment>
<evidence type="ECO:0000256" key="10">
    <source>
        <dbReference type="ARBA" id="ARBA00022833"/>
    </source>
</evidence>
<evidence type="ECO:0000256" key="3">
    <source>
        <dbReference type="ARBA" id="ARBA00004906"/>
    </source>
</evidence>
<proteinExistence type="inferred from homology"/>
<keyword evidence="9" id="KW-0833">Ubl conjugation pathway</keyword>
<feature type="domain" description="RING-type" evidence="15">
    <location>
        <begin position="33"/>
        <end position="76"/>
    </location>
</feature>
<keyword evidence="7" id="KW-0479">Metal-binding</keyword>
<evidence type="ECO:0000256" key="2">
    <source>
        <dbReference type="ARBA" id="ARBA00004167"/>
    </source>
</evidence>
<gene>
    <name evidence="16" type="ORF">CEPIT_LOCUS9264</name>
</gene>
<evidence type="ECO:0000256" key="14">
    <source>
        <dbReference type="PROSITE-ProRule" id="PRU00175"/>
    </source>
</evidence>
<evidence type="ECO:0000256" key="12">
    <source>
        <dbReference type="ARBA" id="ARBA00023136"/>
    </source>
</evidence>
<organism evidence="16 17">
    <name type="scientific">Cuscuta epithymum</name>
    <dbReference type="NCBI Taxonomy" id="186058"/>
    <lineage>
        <taxon>Eukaryota</taxon>
        <taxon>Viridiplantae</taxon>
        <taxon>Streptophyta</taxon>
        <taxon>Embryophyta</taxon>
        <taxon>Tracheophyta</taxon>
        <taxon>Spermatophyta</taxon>
        <taxon>Magnoliopsida</taxon>
        <taxon>eudicotyledons</taxon>
        <taxon>Gunneridae</taxon>
        <taxon>Pentapetalae</taxon>
        <taxon>asterids</taxon>
        <taxon>lamiids</taxon>
        <taxon>Solanales</taxon>
        <taxon>Convolvulaceae</taxon>
        <taxon>Cuscuteae</taxon>
        <taxon>Cuscuta</taxon>
        <taxon>Cuscuta subgen. Cuscuta</taxon>
    </lineage>
</organism>
<dbReference type="InterPro" id="IPR001841">
    <property type="entry name" value="Znf_RING"/>
</dbReference>
<comment type="subcellular location">
    <subcellularLocation>
        <location evidence="2">Membrane</location>
        <topology evidence="2">Single-pass membrane protein</topology>
    </subcellularLocation>
</comment>
<evidence type="ECO:0000259" key="15">
    <source>
        <dbReference type="PROSITE" id="PS50089"/>
    </source>
</evidence>
<dbReference type="GO" id="GO:0061630">
    <property type="term" value="F:ubiquitin protein ligase activity"/>
    <property type="evidence" value="ECO:0007669"/>
    <property type="project" value="UniProtKB-EC"/>
</dbReference>
<dbReference type="EC" id="2.3.2.27" evidence="4"/>
<dbReference type="PROSITE" id="PS50089">
    <property type="entry name" value="ZF_RING_2"/>
    <property type="match status" value="1"/>
</dbReference>
<evidence type="ECO:0000256" key="13">
    <source>
        <dbReference type="ARBA" id="ARBA00024209"/>
    </source>
</evidence>
<dbReference type="GO" id="GO:0016020">
    <property type="term" value="C:membrane"/>
    <property type="evidence" value="ECO:0007669"/>
    <property type="project" value="UniProtKB-SubCell"/>
</dbReference>
<dbReference type="SUPFAM" id="SSF57850">
    <property type="entry name" value="RING/U-box"/>
    <property type="match status" value="1"/>
</dbReference>
<evidence type="ECO:0000313" key="17">
    <source>
        <dbReference type="Proteomes" id="UP001152523"/>
    </source>
</evidence>
<keyword evidence="10" id="KW-0862">Zinc</keyword>
<dbReference type="SMART" id="SM00184">
    <property type="entry name" value="RING"/>
    <property type="match status" value="1"/>
</dbReference>
<evidence type="ECO:0000256" key="1">
    <source>
        <dbReference type="ARBA" id="ARBA00000900"/>
    </source>
</evidence>
<dbReference type="GO" id="GO:0008270">
    <property type="term" value="F:zinc ion binding"/>
    <property type="evidence" value="ECO:0007669"/>
    <property type="project" value="UniProtKB-KW"/>
</dbReference>
<dbReference type="Pfam" id="PF13639">
    <property type="entry name" value="zf-RING_2"/>
    <property type="match status" value="1"/>
</dbReference>
<dbReference type="Gene3D" id="3.30.40.10">
    <property type="entry name" value="Zinc/RING finger domain, C3HC4 (zinc finger)"/>
    <property type="match status" value="1"/>
</dbReference>
<accession>A0AAV0CTW2</accession>
<dbReference type="PANTHER" id="PTHR46913">
    <property type="entry name" value="RING-H2 FINGER PROTEIN ATL16"/>
    <property type="match status" value="1"/>
</dbReference>
<evidence type="ECO:0000313" key="16">
    <source>
        <dbReference type="EMBL" id="CAH9085392.1"/>
    </source>
</evidence>
<evidence type="ECO:0000256" key="7">
    <source>
        <dbReference type="ARBA" id="ARBA00022723"/>
    </source>
</evidence>
<dbReference type="PANTHER" id="PTHR46913:SF1">
    <property type="entry name" value="RING-H2 FINGER PROTEIN ATL16"/>
    <property type="match status" value="1"/>
</dbReference>
<dbReference type="InterPro" id="IPR013083">
    <property type="entry name" value="Znf_RING/FYVE/PHD"/>
</dbReference>
<evidence type="ECO:0000256" key="6">
    <source>
        <dbReference type="ARBA" id="ARBA00022692"/>
    </source>
</evidence>
<keyword evidence="12" id="KW-0472">Membrane</keyword>
<name>A0AAV0CTW2_9ASTE</name>
<comment type="similarity">
    <text evidence="13">Belongs to the RING-type zinc finger family. ATL subfamily.</text>
</comment>
<protein>
    <recommendedName>
        <fullName evidence="4">RING-type E3 ubiquitin transferase</fullName>
        <ecNumber evidence="4">2.3.2.27</ecNumber>
    </recommendedName>
</protein>
<evidence type="ECO:0000256" key="9">
    <source>
        <dbReference type="ARBA" id="ARBA00022786"/>
    </source>
</evidence>
<keyword evidence="17" id="KW-1185">Reference proteome</keyword>
<evidence type="ECO:0000256" key="5">
    <source>
        <dbReference type="ARBA" id="ARBA00022679"/>
    </source>
</evidence>
<dbReference type="InterPro" id="IPR044600">
    <property type="entry name" value="ATL1/ATL16-like"/>
</dbReference>
<comment type="catalytic activity">
    <reaction evidence="1">
        <text>S-ubiquitinyl-[E2 ubiquitin-conjugating enzyme]-L-cysteine + [acceptor protein]-L-lysine = [E2 ubiquitin-conjugating enzyme]-L-cysteine + N(6)-ubiquitinyl-[acceptor protein]-L-lysine.</text>
        <dbReference type="EC" id="2.3.2.27"/>
    </reaction>
</comment>
<comment type="pathway">
    <text evidence="3">Protein modification; protein ubiquitination.</text>
</comment>